<evidence type="ECO:0000313" key="3">
    <source>
        <dbReference type="Proteomes" id="UP001310594"/>
    </source>
</evidence>
<feature type="region of interest" description="Disordered" evidence="1">
    <location>
        <begin position="254"/>
        <end position="313"/>
    </location>
</feature>
<accession>A0AAN7VV57</accession>
<feature type="region of interest" description="Disordered" evidence="1">
    <location>
        <begin position="342"/>
        <end position="373"/>
    </location>
</feature>
<feature type="region of interest" description="Disordered" evidence="1">
    <location>
        <begin position="47"/>
        <end position="83"/>
    </location>
</feature>
<organism evidence="2 3">
    <name type="scientific">Elasticomyces elasticus</name>
    <dbReference type="NCBI Taxonomy" id="574655"/>
    <lineage>
        <taxon>Eukaryota</taxon>
        <taxon>Fungi</taxon>
        <taxon>Dikarya</taxon>
        <taxon>Ascomycota</taxon>
        <taxon>Pezizomycotina</taxon>
        <taxon>Dothideomycetes</taxon>
        <taxon>Dothideomycetidae</taxon>
        <taxon>Mycosphaerellales</taxon>
        <taxon>Teratosphaeriaceae</taxon>
        <taxon>Elasticomyces</taxon>
    </lineage>
</organism>
<proteinExistence type="predicted"/>
<feature type="compositionally biased region" description="Pro residues" evidence="1">
    <location>
        <begin position="301"/>
        <end position="310"/>
    </location>
</feature>
<dbReference type="AlphaFoldDB" id="A0AAN7VV57"/>
<dbReference type="EMBL" id="JAVRQU010000003">
    <property type="protein sequence ID" value="KAK5705149.1"/>
    <property type="molecule type" value="Genomic_DNA"/>
</dbReference>
<evidence type="ECO:0000313" key="2">
    <source>
        <dbReference type="EMBL" id="KAK5705149.1"/>
    </source>
</evidence>
<dbReference type="Proteomes" id="UP001310594">
    <property type="component" value="Unassembled WGS sequence"/>
</dbReference>
<feature type="compositionally biased region" description="Pro residues" evidence="1">
    <location>
        <begin position="343"/>
        <end position="360"/>
    </location>
</feature>
<name>A0AAN7VV57_9PEZI</name>
<comment type="caution">
    <text evidence="2">The sequence shown here is derived from an EMBL/GenBank/DDBJ whole genome shotgun (WGS) entry which is preliminary data.</text>
</comment>
<reference evidence="2" key="1">
    <citation type="submission" date="2023-08" db="EMBL/GenBank/DDBJ databases">
        <title>Black Yeasts Isolated from many extreme environments.</title>
        <authorList>
            <person name="Coleine C."/>
            <person name="Stajich J.E."/>
            <person name="Selbmann L."/>
        </authorList>
    </citation>
    <scope>NUCLEOTIDE SEQUENCE</scope>
    <source>
        <strain evidence="2">CCFEE 5810</strain>
    </source>
</reference>
<evidence type="ECO:0000256" key="1">
    <source>
        <dbReference type="SAM" id="MobiDB-lite"/>
    </source>
</evidence>
<sequence length="421" mass="46103">MSSHPNVITKRTIKQAKADFKARGRPTISVLEQKQLERSIQLDRRAWGVKEREKRKAEAAKVRRVEKERSEKEAREKKALAGGKTRSDRFGYASSQMHLGAFFGGGGVKKLDVKSEMEVEVKAENEDDMFGDDGLDDETLLETLESPMRAFDMPQLSVEAKVTAELPAPTRSALQQCHSQLSVTPRTNNTGTHTAVARAPFGAEAVAKPSSLTASRAQTKPPATVACDLGDFWNELESSTQIARDLAFDEPKVEASPAVVPHQSRTTAQRKAITKTPANNKTLPDHFFPSRLSGTASKFPEPAPPPPPPMRALSFAEITGAPAHLTAPPSKLAIDAERDRKLMPPPMMKRPVAMRPPPQPVRQSRPAISMPPPPITTITGKPQRMARPVVKPSTKPVVLFTMTELEEFVDDDLQLTQVAPG</sequence>
<gene>
    <name evidence="2" type="ORF">LTR97_002266</name>
</gene>
<protein>
    <submittedName>
        <fullName evidence="2">Uncharacterized protein</fullName>
    </submittedName>
</protein>